<organism evidence="12 13">
    <name type="scientific">Falsigemmobacter intermedius</name>
    <dbReference type="NCBI Taxonomy" id="1553448"/>
    <lineage>
        <taxon>Bacteria</taxon>
        <taxon>Pseudomonadati</taxon>
        <taxon>Pseudomonadota</taxon>
        <taxon>Alphaproteobacteria</taxon>
        <taxon>Rhodobacterales</taxon>
        <taxon>Paracoccaceae</taxon>
        <taxon>Falsigemmobacter</taxon>
    </lineage>
</organism>
<reference evidence="12 13" key="1">
    <citation type="journal article" date="2015" name="Int. J. Syst. Evol. Microbiol.">
        <title>Gemmobacter intermedius sp. nov., isolated from a white stork (Ciconia ciconia).</title>
        <authorList>
            <person name="Kampfer P."/>
            <person name="Jerzak L."/>
            <person name="Wilharm G."/>
            <person name="Golke J."/>
            <person name="Busse H.J."/>
            <person name="Glaeser S.P."/>
        </authorList>
    </citation>
    <scope>NUCLEOTIDE SEQUENCE [LARGE SCALE GENOMIC DNA]</scope>
    <source>
        <strain evidence="12 13">119/4</strain>
    </source>
</reference>
<dbReference type="RefSeq" id="WP_128487548.1">
    <property type="nucleotide sequence ID" value="NZ_JBHLXB010000016.1"/>
</dbReference>
<proteinExistence type="inferred from homology"/>
<evidence type="ECO:0000313" key="13">
    <source>
        <dbReference type="Proteomes" id="UP000287168"/>
    </source>
</evidence>
<sequence length="259" mass="27715">MSVTIIRAVCALSAAAFLAACGAPPASVTPQEVPGYGAIEDGGFTIPAVPARYVPPENRRTTVAYNGSEKPGTIVVDPHVKYLYHVRADGSADRYRIAVGDEGRGLKATTYVGRKAHWPRWTPTKNMIRTMPELYADKAAGMESGPLNPLGARALYLYRSGRDTMFRIHGTGDFTSIGRATSAGCIRLYNQDILALYEAVDSGATVKIRSVAESRALEGDAAVDAALAADAEWLAGAEERQQAQLLVAAEIERTTETLD</sequence>
<evidence type="ECO:0000313" key="12">
    <source>
        <dbReference type="EMBL" id="RWY42474.1"/>
    </source>
</evidence>
<dbReference type="Pfam" id="PF03734">
    <property type="entry name" value="YkuD"/>
    <property type="match status" value="1"/>
</dbReference>
<dbReference type="OrthoDB" id="9795305at2"/>
<dbReference type="EMBL" id="SBLC01000007">
    <property type="protein sequence ID" value="RWY42474.1"/>
    <property type="molecule type" value="Genomic_DNA"/>
</dbReference>
<keyword evidence="8 9" id="KW-0961">Cell wall biogenesis/degradation</keyword>
<dbReference type="GO" id="GO:0016757">
    <property type="term" value="F:glycosyltransferase activity"/>
    <property type="evidence" value="ECO:0007669"/>
    <property type="project" value="UniProtKB-KW"/>
</dbReference>
<evidence type="ECO:0000256" key="6">
    <source>
        <dbReference type="ARBA" id="ARBA00022960"/>
    </source>
</evidence>
<comment type="caution">
    <text evidence="12">The sequence shown here is derived from an EMBL/GenBank/DDBJ whole genome shotgun (WGS) entry which is preliminary data.</text>
</comment>
<evidence type="ECO:0000256" key="7">
    <source>
        <dbReference type="ARBA" id="ARBA00022984"/>
    </source>
</evidence>
<name>A0A3S3UYK0_9RHOB</name>
<dbReference type="InterPro" id="IPR005490">
    <property type="entry name" value="LD_TPept_cat_dom"/>
</dbReference>
<dbReference type="PANTHER" id="PTHR30582">
    <property type="entry name" value="L,D-TRANSPEPTIDASE"/>
    <property type="match status" value="1"/>
</dbReference>
<feature type="active site" description="Nucleophile" evidence="9">
    <location>
        <position position="185"/>
    </location>
</feature>
<dbReference type="Gene3D" id="2.40.440.10">
    <property type="entry name" value="L,D-transpeptidase catalytic domain-like"/>
    <property type="match status" value="1"/>
</dbReference>
<evidence type="ECO:0000256" key="10">
    <source>
        <dbReference type="SAM" id="SignalP"/>
    </source>
</evidence>
<keyword evidence="13" id="KW-1185">Reference proteome</keyword>
<evidence type="ECO:0000256" key="8">
    <source>
        <dbReference type="ARBA" id="ARBA00023316"/>
    </source>
</evidence>
<dbReference type="UniPathway" id="UPA00219"/>
<evidence type="ECO:0000256" key="5">
    <source>
        <dbReference type="ARBA" id="ARBA00022801"/>
    </source>
</evidence>
<dbReference type="GO" id="GO:0071972">
    <property type="term" value="F:peptidoglycan L,D-transpeptidase activity"/>
    <property type="evidence" value="ECO:0007669"/>
    <property type="project" value="TreeGrafter"/>
</dbReference>
<dbReference type="GO" id="GO:0071555">
    <property type="term" value="P:cell wall organization"/>
    <property type="evidence" value="ECO:0007669"/>
    <property type="project" value="UniProtKB-UniRule"/>
</dbReference>
<keyword evidence="3" id="KW-0328">Glycosyltransferase</keyword>
<feature type="domain" description="L,D-TPase catalytic" evidence="11">
    <location>
        <begin position="72"/>
        <end position="209"/>
    </location>
</feature>
<keyword evidence="7 9" id="KW-0573">Peptidoglycan synthesis</keyword>
<evidence type="ECO:0000256" key="1">
    <source>
        <dbReference type="ARBA" id="ARBA00004752"/>
    </source>
</evidence>
<comment type="similarity">
    <text evidence="2">Belongs to the YkuD family.</text>
</comment>
<evidence type="ECO:0000256" key="9">
    <source>
        <dbReference type="PROSITE-ProRule" id="PRU01373"/>
    </source>
</evidence>
<dbReference type="GO" id="GO:0008360">
    <property type="term" value="P:regulation of cell shape"/>
    <property type="evidence" value="ECO:0007669"/>
    <property type="project" value="UniProtKB-UniRule"/>
</dbReference>
<dbReference type="GO" id="GO:0018104">
    <property type="term" value="P:peptidoglycan-protein cross-linking"/>
    <property type="evidence" value="ECO:0007669"/>
    <property type="project" value="TreeGrafter"/>
</dbReference>
<dbReference type="AlphaFoldDB" id="A0A3S3UYK0"/>
<keyword evidence="5" id="KW-0378">Hydrolase</keyword>
<accession>A0A3S3UYK0</accession>
<dbReference type="CDD" id="cd16913">
    <property type="entry name" value="YkuD_like"/>
    <property type="match status" value="1"/>
</dbReference>
<feature type="signal peptide" evidence="10">
    <location>
        <begin position="1"/>
        <end position="22"/>
    </location>
</feature>
<protein>
    <submittedName>
        <fullName evidence="12">L,D-transpeptidase</fullName>
    </submittedName>
</protein>
<gene>
    <name evidence="12" type="ORF">EP867_07005</name>
</gene>
<keyword evidence="4" id="KW-0808">Transferase</keyword>
<evidence type="ECO:0000256" key="4">
    <source>
        <dbReference type="ARBA" id="ARBA00022679"/>
    </source>
</evidence>
<dbReference type="PROSITE" id="PS51257">
    <property type="entry name" value="PROKAR_LIPOPROTEIN"/>
    <property type="match status" value="1"/>
</dbReference>
<dbReference type="GO" id="GO:0005576">
    <property type="term" value="C:extracellular region"/>
    <property type="evidence" value="ECO:0007669"/>
    <property type="project" value="TreeGrafter"/>
</dbReference>
<dbReference type="InterPro" id="IPR038063">
    <property type="entry name" value="Transpep_catalytic_dom"/>
</dbReference>
<evidence type="ECO:0000256" key="3">
    <source>
        <dbReference type="ARBA" id="ARBA00022676"/>
    </source>
</evidence>
<evidence type="ECO:0000256" key="2">
    <source>
        <dbReference type="ARBA" id="ARBA00005992"/>
    </source>
</evidence>
<dbReference type="PROSITE" id="PS52029">
    <property type="entry name" value="LD_TPASE"/>
    <property type="match status" value="1"/>
</dbReference>
<comment type="pathway">
    <text evidence="1 9">Cell wall biogenesis; peptidoglycan biosynthesis.</text>
</comment>
<evidence type="ECO:0000259" key="11">
    <source>
        <dbReference type="PROSITE" id="PS52029"/>
    </source>
</evidence>
<feature type="chain" id="PRO_5018575277" evidence="10">
    <location>
        <begin position="23"/>
        <end position="259"/>
    </location>
</feature>
<dbReference type="InterPro" id="IPR050979">
    <property type="entry name" value="LD-transpeptidase"/>
</dbReference>
<keyword evidence="6 9" id="KW-0133">Cell shape</keyword>
<keyword evidence="10" id="KW-0732">Signal</keyword>
<dbReference type="SUPFAM" id="SSF141523">
    <property type="entry name" value="L,D-transpeptidase catalytic domain-like"/>
    <property type="match status" value="1"/>
</dbReference>
<dbReference type="PANTHER" id="PTHR30582:SF24">
    <property type="entry name" value="L,D-TRANSPEPTIDASE ERFK_SRFK-RELATED"/>
    <property type="match status" value="1"/>
</dbReference>
<feature type="active site" description="Proton donor/acceptor" evidence="9">
    <location>
        <position position="169"/>
    </location>
</feature>
<dbReference type="Proteomes" id="UP000287168">
    <property type="component" value="Unassembled WGS sequence"/>
</dbReference>